<dbReference type="PANTHER" id="PTHR32322:SF9">
    <property type="entry name" value="AMINO-ACID METABOLITE EFFLUX PUMP-RELATED"/>
    <property type="match status" value="1"/>
</dbReference>
<dbReference type="OrthoDB" id="1117213at2"/>
<dbReference type="EMBL" id="QEHR01000001">
    <property type="protein sequence ID" value="PVW17398.1"/>
    <property type="molecule type" value="Genomic_DNA"/>
</dbReference>
<accession>A0A2U0I8J0</accession>
<dbReference type="PANTHER" id="PTHR32322">
    <property type="entry name" value="INNER MEMBRANE TRANSPORTER"/>
    <property type="match status" value="1"/>
</dbReference>
<evidence type="ECO:0000256" key="2">
    <source>
        <dbReference type="ARBA" id="ARBA00022692"/>
    </source>
</evidence>
<feature type="transmembrane region" description="Helical" evidence="5">
    <location>
        <begin position="92"/>
        <end position="116"/>
    </location>
</feature>
<dbReference type="GO" id="GO:0016020">
    <property type="term" value="C:membrane"/>
    <property type="evidence" value="ECO:0007669"/>
    <property type="project" value="UniProtKB-SubCell"/>
</dbReference>
<keyword evidence="8" id="KW-1185">Reference proteome</keyword>
<feature type="transmembrane region" description="Helical" evidence="5">
    <location>
        <begin position="67"/>
        <end position="86"/>
    </location>
</feature>
<dbReference type="InterPro" id="IPR000620">
    <property type="entry name" value="EamA_dom"/>
</dbReference>
<protein>
    <submittedName>
        <fullName evidence="7">Permease</fullName>
    </submittedName>
</protein>
<dbReference type="AlphaFoldDB" id="A0A2U0I8J0"/>
<feature type="transmembrane region" description="Helical" evidence="5">
    <location>
        <begin position="149"/>
        <end position="169"/>
    </location>
</feature>
<dbReference type="InterPro" id="IPR037185">
    <property type="entry name" value="EmrE-like"/>
</dbReference>
<name>A0A2U0I8J0_9FLAO</name>
<comment type="caution">
    <text evidence="7">The sequence shown here is derived from an EMBL/GenBank/DDBJ whole genome shotgun (WGS) entry which is preliminary data.</text>
</comment>
<feature type="transmembrane region" description="Helical" evidence="5">
    <location>
        <begin position="212"/>
        <end position="233"/>
    </location>
</feature>
<evidence type="ECO:0000256" key="3">
    <source>
        <dbReference type="ARBA" id="ARBA00022989"/>
    </source>
</evidence>
<feature type="transmembrane region" description="Helical" evidence="5">
    <location>
        <begin position="123"/>
        <end position="143"/>
    </location>
</feature>
<comment type="subcellular location">
    <subcellularLocation>
        <location evidence="1">Membrane</location>
        <topology evidence="1">Multi-pass membrane protein</topology>
    </subcellularLocation>
</comment>
<organism evidence="7 8">
    <name type="scientific">Marixanthomonas spongiae</name>
    <dbReference type="NCBI Taxonomy" id="2174845"/>
    <lineage>
        <taxon>Bacteria</taxon>
        <taxon>Pseudomonadati</taxon>
        <taxon>Bacteroidota</taxon>
        <taxon>Flavobacteriia</taxon>
        <taxon>Flavobacteriales</taxon>
        <taxon>Flavobacteriaceae</taxon>
        <taxon>Marixanthomonas</taxon>
    </lineage>
</organism>
<feature type="transmembrane region" description="Helical" evidence="5">
    <location>
        <begin position="176"/>
        <end position="200"/>
    </location>
</feature>
<dbReference type="RefSeq" id="WP_116693148.1">
    <property type="nucleotide sequence ID" value="NZ_QEHR01000001.1"/>
</dbReference>
<dbReference type="SUPFAM" id="SSF103481">
    <property type="entry name" value="Multidrug resistance efflux transporter EmrE"/>
    <property type="match status" value="2"/>
</dbReference>
<dbReference type="Proteomes" id="UP000245962">
    <property type="component" value="Unassembled WGS sequence"/>
</dbReference>
<dbReference type="InterPro" id="IPR050638">
    <property type="entry name" value="AA-Vitamin_Transporters"/>
</dbReference>
<feature type="transmembrane region" description="Helical" evidence="5">
    <location>
        <begin position="270"/>
        <end position="287"/>
    </location>
</feature>
<feature type="domain" description="EamA" evidence="6">
    <location>
        <begin position="7"/>
        <end position="137"/>
    </location>
</feature>
<evidence type="ECO:0000256" key="4">
    <source>
        <dbReference type="ARBA" id="ARBA00023136"/>
    </source>
</evidence>
<feature type="transmembrane region" description="Helical" evidence="5">
    <location>
        <begin position="245"/>
        <end position="264"/>
    </location>
</feature>
<keyword evidence="4 5" id="KW-0472">Membrane</keyword>
<reference evidence="7 8" key="1">
    <citation type="submission" date="2018-04" db="EMBL/GenBank/DDBJ databases">
        <title>Marixanthomonas spongiae HN-E44 sp. nov., isolated from a marine sponge.</title>
        <authorList>
            <person name="Luo L."/>
            <person name="Zhuang L."/>
        </authorList>
    </citation>
    <scope>NUCLEOTIDE SEQUENCE [LARGE SCALE GENOMIC DNA]</scope>
    <source>
        <strain evidence="7 8">HN-E44</strain>
    </source>
</reference>
<evidence type="ECO:0000256" key="5">
    <source>
        <dbReference type="SAM" id="Phobius"/>
    </source>
</evidence>
<feature type="transmembrane region" description="Helical" evidence="5">
    <location>
        <begin position="7"/>
        <end position="25"/>
    </location>
</feature>
<evidence type="ECO:0000313" key="7">
    <source>
        <dbReference type="EMBL" id="PVW17398.1"/>
    </source>
</evidence>
<proteinExistence type="predicted"/>
<keyword evidence="3 5" id="KW-1133">Transmembrane helix</keyword>
<feature type="transmembrane region" description="Helical" evidence="5">
    <location>
        <begin position="37"/>
        <end position="55"/>
    </location>
</feature>
<feature type="domain" description="EamA" evidence="6">
    <location>
        <begin position="152"/>
        <end position="286"/>
    </location>
</feature>
<evidence type="ECO:0000259" key="6">
    <source>
        <dbReference type="Pfam" id="PF00892"/>
    </source>
</evidence>
<evidence type="ECO:0000256" key="1">
    <source>
        <dbReference type="ARBA" id="ARBA00004141"/>
    </source>
</evidence>
<evidence type="ECO:0000313" key="8">
    <source>
        <dbReference type="Proteomes" id="UP000245962"/>
    </source>
</evidence>
<keyword evidence="2 5" id="KW-0812">Transmembrane</keyword>
<gene>
    <name evidence="7" type="ORF">DDV96_02520</name>
</gene>
<dbReference type="Pfam" id="PF00892">
    <property type="entry name" value="EamA"/>
    <property type="match status" value="2"/>
</dbReference>
<sequence>MKGIDKKWIYLAILSVVWGSSFILIKKALIGLTPLELGALRTLFAAAFLLLIGFRKLKTIHKREWKWIAVSGFLGTFIPAFLFAFAETEIDSAVASILNSTTPIMTLLLGAVAFSIGFTRNQLIGVIIGLVGSFLLIWSGSEINPNQNYWYAGLVLVASVCYACNVNIIKRHLQNVPALAITAGQFSVIIIPAVIVLLGSGFFSEATFQAKALYPSLGYLLILALVGTALAKVLYNTLVQISTPIFASSVTYNIPVIALLWGVLDGEQFGWFQLVATGIILLGVLLSKKT</sequence>